<dbReference type="FunFam" id="3.10.20.30:FF:000010">
    <property type="entry name" value="Molybdopterin synthase sulfur carrier subunit"/>
    <property type="match status" value="1"/>
</dbReference>
<keyword evidence="7" id="KW-1185">Reference proteome</keyword>
<protein>
    <recommendedName>
        <fullName evidence="5">Molybdopterin synthase sulfur carrier subunit</fullName>
    </recommendedName>
</protein>
<reference evidence="6" key="1">
    <citation type="submission" date="2020-10" db="EMBL/GenBank/DDBJ databases">
        <title>Bacterium isolated from coastal waters sediment.</title>
        <authorList>
            <person name="Chen R.-J."/>
            <person name="Lu D.-C."/>
            <person name="Zhu K.-L."/>
            <person name="Du Z.-J."/>
        </authorList>
    </citation>
    <scope>NUCLEOTIDE SEQUENCE</scope>
    <source>
        <strain evidence="6">N1Y112</strain>
    </source>
</reference>
<evidence type="ECO:0000313" key="7">
    <source>
        <dbReference type="Proteomes" id="UP000640333"/>
    </source>
</evidence>
<comment type="caution">
    <text evidence="6">The sequence shown here is derived from an EMBL/GenBank/DDBJ whole genome shotgun (WGS) entry which is preliminary data.</text>
</comment>
<dbReference type="AlphaFoldDB" id="A0A8J7K5H5"/>
<dbReference type="InterPro" id="IPR010038">
    <property type="entry name" value="MoaD_arc-typ"/>
</dbReference>
<dbReference type="NCBIfam" id="TIGR01682">
    <property type="entry name" value="moaD"/>
    <property type="match status" value="1"/>
</dbReference>
<evidence type="ECO:0000313" key="6">
    <source>
        <dbReference type="EMBL" id="MBE9396980.1"/>
    </source>
</evidence>
<comment type="similarity">
    <text evidence="4">Belongs to the MoaD family.</text>
</comment>
<dbReference type="Gene3D" id="3.10.20.30">
    <property type="match status" value="1"/>
</dbReference>
<sequence length="85" mass="9331">MMVTLVYFASFREKLGQDREQMDLPATVSNVADLIGHIVSDRDAVWQQTLQAANVLVAVNQEMVEEDHPVADGDEVAFFPPVTGG</sequence>
<dbReference type="UniPathway" id="UPA00344"/>
<keyword evidence="3" id="KW-0501">Molybdenum cofactor biosynthesis</keyword>
<dbReference type="EMBL" id="JADEYS010000005">
    <property type="protein sequence ID" value="MBE9396980.1"/>
    <property type="molecule type" value="Genomic_DNA"/>
</dbReference>
<dbReference type="PANTHER" id="PTHR33359">
    <property type="entry name" value="MOLYBDOPTERIN SYNTHASE SULFUR CARRIER SUBUNIT"/>
    <property type="match status" value="1"/>
</dbReference>
<dbReference type="InterPro" id="IPR044672">
    <property type="entry name" value="MOCS2A"/>
</dbReference>
<dbReference type="Pfam" id="PF02597">
    <property type="entry name" value="ThiS"/>
    <property type="match status" value="1"/>
</dbReference>
<organism evidence="6 7">
    <name type="scientific">Pontibacterium sinense</name>
    <dbReference type="NCBI Taxonomy" id="2781979"/>
    <lineage>
        <taxon>Bacteria</taxon>
        <taxon>Pseudomonadati</taxon>
        <taxon>Pseudomonadota</taxon>
        <taxon>Gammaproteobacteria</taxon>
        <taxon>Oceanospirillales</taxon>
        <taxon>Oceanospirillaceae</taxon>
        <taxon>Pontibacterium</taxon>
    </lineage>
</organism>
<evidence type="ECO:0000256" key="2">
    <source>
        <dbReference type="ARBA" id="ARBA00022741"/>
    </source>
</evidence>
<name>A0A8J7K5H5_9GAMM</name>
<dbReference type="SUPFAM" id="SSF54285">
    <property type="entry name" value="MoaD/ThiS"/>
    <property type="match status" value="1"/>
</dbReference>
<dbReference type="NCBIfam" id="TIGR01687">
    <property type="entry name" value="moaD_arch"/>
    <property type="match status" value="1"/>
</dbReference>
<dbReference type="InterPro" id="IPR012675">
    <property type="entry name" value="Beta-grasp_dom_sf"/>
</dbReference>
<evidence type="ECO:0000256" key="1">
    <source>
        <dbReference type="ARBA" id="ARBA00005046"/>
    </source>
</evidence>
<dbReference type="GO" id="GO:0006777">
    <property type="term" value="P:Mo-molybdopterin cofactor biosynthetic process"/>
    <property type="evidence" value="ECO:0007669"/>
    <property type="project" value="UniProtKB-KW"/>
</dbReference>
<keyword evidence="2" id="KW-0547">Nucleotide-binding</keyword>
<dbReference type="GO" id="GO:1990133">
    <property type="term" value="C:molybdopterin adenylyltransferase complex"/>
    <property type="evidence" value="ECO:0007669"/>
    <property type="project" value="TreeGrafter"/>
</dbReference>
<accession>A0A8J7K5H5</accession>
<evidence type="ECO:0000256" key="3">
    <source>
        <dbReference type="ARBA" id="ARBA00023150"/>
    </source>
</evidence>
<dbReference type="InterPro" id="IPR003749">
    <property type="entry name" value="ThiS/MoaD-like"/>
</dbReference>
<evidence type="ECO:0000256" key="5">
    <source>
        <dbReference type="ARBA" id="ARBA00024247"/>
    </source>
</evidence>
<dbReference type="PANTHER" id="PTHR33359:SF1">
    <property type="entry name" value="MOLYBDOPTERIN SYNTHASE SULFUR CARRIER SUBUNIT"/>
    <property type="match status" value="1"/>
</dbReference>
<dbReference type="GO" id="GO:0000166">
    <property type="term" value="F:nucleotide binding"/>
    <property type="evidence" value="ECO:0007669"/>
    <property type="project" value="UniProtKB-KW"/>
</dbReference>
<comment type="pathway">
    <text evidence="1">Cofactor biosynthesis; molybdopterin biosynthesis.</text>
</comment>
<dbReference type="CDD" id="cd00754">
    <property type="entry name" value="Ubl_MoaD"/>
    <property type="match status" value="1"/>
</dbReference>
<evidence type="ECO:0000256" key="4">
    <source>
        <dbReference type="ARBA" id="ARBA00024200"/>
    </source>
</evidence>
<dbReference type="InterPro" id="IPR016155">
    <property type="entry name" value="Mopterin_synth/thiamin_S_b"/>
</dbReference>
<proteinExistence type="inferred from homology"/>
<gene>
    <name evidence="6" type="primary">moaD</name>
    <name evidence="6" type="ORF">IOQ59_06865</name>
</gene>
<dbReference type="Proteomes" id="UP000640333">
    <property type="component" value="Unassembled WGS sequence"/>
</dbReference>